<gene>
    <name evidence="4" type="ORF">GCM10023189_58410</name>
</gene>
<evidence type="ECO:0000259" key="3">
    <source>
        <dbReference type="Pfam" id="PF00149"/>
    </source>
</evidence>
<reference evidence="5" key="1">
    <citation type="journal article" date="2019" name="Int. J. Syst. Evol. Microbiol.">
        <title>The Global Catalogue of Microorganisms (GCM) 10K type strain sequencing project: providing services to taxonomists for standard genome sequencing and annotation.</title>
        <authorList>
            <consortium name="The Broad Institute Genomics Platform"/>
            <consortium name="The Broad Institute Genome Sequencing Center for Infectious Disease"/>
            <person name="Wu L."/>
            <person name="Ma J."/>
        </authorList>
    </citation>
    <scope>NUCLEOTIDE SEQUENCE [LARGE SCALE GENOMIC DNA]</scope>
    <source>
        <strain evidence="5">JCM 17927</strain>
    </source>
</reference>
<keyword evidence="5" id="KW-1185">Reference proteome</keyword>
<dbReference type="SUPFAM" id="SSF56300">
    <property type="entry name" value="Metallo-dependent phosphatases"/>
    <property type="match status" value="1"/>
</dbReference>
<evidence type="ECO:0000313" key="4">
    <source>
        <dbReference type="EMBL" id="GAA4470198.1"/>
    </source>
</evidence>
<sequence>MSRLGTLSLLPASTALADTAPAETVEEKNHFVVGPYLQNIAANEVTIMWLTHKNSFSWVEYGAGTYTSKREFGYTNGLIEANNRINKITLSNLKPGTPHKYRIVSTEVLGYKGSKVEFGETITSPMYEFKTPADNEEEFKMVIFNDIHDRPQIIPQLLYRHGYTGNKRDYDFVVFNGDCFDHVSDERQMVDHLIKPTVDIFATELPFILIQGNHECRGSFSRHIPAYYAYPEGKYYYAFTRGPVRFVILDSGEDKTDNSVEYGGLSAFDRYRETQKKWLEKEIESSEFKKAAFRVVLIHISPYHSGDWHGPMHCQEVFGPLLNKGRIDLQISGHTHRYKTHDPDASHNYPIVIGGGPLEGNRTLIKLHATTKELNLKMIRDDGEVVGKYTLPRKGQSLTENVPSSSKK</sequence>
<dbReference type="Gene3D" id="3.60.21.10">
    <property type="match status" value="1"/>
</dbReference>
<dbReference type="RefSeq" id="WP_345249906.1">
    <property type="nucleotide sequence ID" value="NZ_BAABHD010000084.1"/>
</dbReference>
<dbReference type="PANTHER" id="PTHR22953">
    <property type="entry name" value="ACID PHOSPHATASE RELATED"/>
    <property type="match status" value="1"/>
</dbReference>
<organism evidence="4 5">
    <name type="scientific">Nibrella saemangeumensis</name>
    <dbReference type="NCBI Taxonomy" id="1084526"/>
    <lineage>
        <taxon>Bacteria</taxon>
        <taxon>Pseudomonadati</taxon>
        <taxon>Bacteroidota</taxon>
        <taxon>Cytophagia</taxon>
        <taxon>Cytophagales</taxon>
        <taxon>Spirosomataceae</taxon>
        <taxon>Nibrella</taxon>
    </lineage>
</organism>
<dbReference type="InterPro" id="IPR004843">
    <property type="entry name" value="Calcineurin-like_PHP"/>
</dbReference>
<protein>
    <submittedName>
        <fullName evidence="4">Metallophosphoesterase</fullName>
    </submittedName>
</protein>
<comment type="caution">
    <text evidence="4">The sequence shown here is derived from an EMBL/GenBank/DDBJ whole genome shotgun (WGS) entry which is preliminary data.</text>
</comment>
<evidence type="ECO:0000256" key="2">
    <source>
        <dbReference type="SAM" id="SignalP"/>
    </source>
</evidence>
<feature type="signal peptide" evidence="2">
    <location>
        <begin position="1"/>
        <end position="17"/>
    </location>
</feature>
<feature type="chain" id="PRO_5045400298" evidence="2">
    <location>
        <begin position="18"/>
        <end position="408"/>
    </location>
</feature>
<keyword evidence="1 2" id="KW-0732">Signal</keyword>
<dbReference type="Proteomes" id="UP001501175">
    <property type="component" value="Unassembled WGS sequence"/>
</dbReference>
<evidence type="ECO:0000313" key="5">
    <source>
        <dbReference type="Proteomes" id="UP001501175"/>
    </source>
</evidence>
<evidence type="ECO:0000256" key="1">
    <source>
        <dbReference type="ARBA" id="ARBA00022729"/>
    </source>
</evidence>
<accession>A0ABP8NS50</accession>
<dbReference type="InterPro" id="IPR029052">
    <property type="entry name" value="Metallo-depent_PP-like"/>
</dbReference>
<dbReference type="InterPro" id="IPR039331">
    <property type="entry name" value="PAPs-like"/>
</dbReference>
<dbReference type="SUPFAM" id="SSF49363">
    <property type="entry name" value="Purple acid phosphatase, N-terminal domain"/>
    <property type="match status" value="1"/>
</dbReference>
<proteinExistence type="predicted"/>
<dbReference type="InterPro" id="IPR008963">
    <property type="entry name" value="Purple_acid_Pase-like_N"/>
</dbReference>
<dbReference type="Pfam" id="PF00149">
    <property type="entry name" value="Metallophos"/>
    <property type="match status" value="1"/>
</dbReference>
<feature type="domain" description="Calcineurin-like phosphoesterase" evidence="3">
    <location>
        <begin position="140"/>
        <end position="338"/>
    </location>
</feature>
<name>A0ABP8NS50_9BACT</name>
<dbReference type="EMBL" id="BAABHD010000084">
    <property type="protein sequence ID" value="GAA4470198.1"/>
    <property type="molecule type" value="Genomic_DNA"/>
</dbReference>
<dbReference type="PANTHER" id="PTHR22953:SF153">
    <property type="entry name" value="PURPLE ACID PHOSPHATASE"/>
    <property type="match status" value="1"/>
</dbReference>